<dbReference type="PROSITE" id="PS50885">
    <property type="entry name" value="HAMP"/>
    <property type="match status" value="1"/>
</dbReference>
<evidence type="ECO:0000256" key="1">
    <source>
        <dbReference type="ARBA" id="ARBA00000085"/>
    </source>
</evidence>
<dbReference type="Pfam" id="PF02518">
    <property type="entry name" value="HATPase_c"/>
    <property type="match status" value="1"/>
</dbReference>
<dbReference type="InterPro" id="IPR050736">
    <property type="entry name" value="Sensor_HK_Regulatory"/>
</dbReference>
<evidence type="ECO:0000313" key="12">
    <source>
        <dbReference type="EMBL" id="ATE58144.1"/>
    </source>
</evidence>
<dbReference type="EC" id="2.7.13.3" evidence="3"/>
<keyword evidence="4" id="KW-0597">Phosphoprotein</keyword>
<keyword evidence="8" id="KW-1133">Transmembrane helix</keyword>
<dbReference type="SUPFAM" id="SSF55874">
    <property type="entry name" value="ATPase domain of HSP90 chaperone/DNA topoisomerase II/histidine kinase"/>
    <property type="match status" value="1"/>
</dbReference>
<dbReference type="InterPro" id="IPR003660">
    <property type="entry name" value="HAMP_dom"/>
</dbReference>
<dbReference type="InterPro" id="IPR036097">
    <property type="entry name" value="HisK_dim/P_sf"/>
</dbReference>
<evidence type="ECO:0000259" key="10">
    <source>
        <dbReference type="PROSITE" id="PS50109"/>
    </source>
</evidence>
<protein>
    <recommendedName>
        <fullName evidence="3">histidine kinase</fullName>
        <ecNumber evidence="3">2.7.13.3</ecNumber>
    </recommendedName>
</protein>
<keyword evidence="13" id="KW-1185">Reference proteome</keyword>
<dbReference type="KEGG" id="apre:CNX65_12980"/>
<dbReference type="PROSITE" id="PS50109">
    <property type="entry name" value="HIS_KIN"/>
    <property type="match status" value="1"/>
</dbReference>
<keyword evidence="6" id="KW-0812">Transmembrane</keyword>
<evidence type="ECO:0000256" key="8">
    <source>
        <dbReference type="ARBA" id="ARBA00022989"/>
    </source>
</evidence>
<dbReference type="InterPro" id="IPR003594">
    <property type="entry name" value="HATPase_dom"/>
</dbReference>
<evidence type="ECO:0000313" key="13">
    <source>
        <dbReference type="Proteomes" id="UP000218505"/>
    </source>
</evidence>
<dbReference type="InterPro" id="IPR003661">
    <property type="entry name" value="HisK_dim/P_dom"/>
</dbReference>
<proteinExistence type="predicted"/>
<evidence type="ECO:0000256" key="2">
    <source>
        <dbReference type="ARBA" id="ARBA00004236"/>
    </source>
</evidence>
<dbReference type="SMART" id="SM00387">
    <property type="entry name" value="HATPase_c"/>
    <property type="match status" value="1"/>
</dbReference>
<dbReference type="GO" id="GO:0005886">
    <property type="term" value="C:plasma membrane"/>
    <property type="evidence" value="ECO:0007669"/>
    <property type="project" value="UniProtKB-SubCell"/>
</dbReference>
<dbReference type="SMART" id="SM00388">
    <property type="entry name" value="HisKA"/>
    <property type="match status" value="1"/>
</dbReference>
<dbReference type="Gene3D" id="6.10.340.10">
    <property type="match status" value="1"/>
</dbReference>
<dbReference type="Proteomes" id="UP000218505">
    <property type="component" value="Chromosome"/>
</dbReference>
<dbReference type="SMART" id="SM00304">
    <property type="entry name" value="HAMP"/>
    <property type="match status" value="1"/>
</dbReference>
<dbReference type="SUPFAM" id="SSF158472">
    <property type="entry name" value="HAMP domain-like"/>
    <property type="match status" value="1"/>
</dbReference>
<evidence type="ECO:0000256" key="9">
    <source>
        <dbReference type="ARBA" id="ARBA00023012"/>
    </source>
</evidence>
<keyword evidence="5" id="KW-0808">Transferase</keyword>
<reference evidence="12" key="1">
    <citation type="submission" date="2017-09" db="EMBL/GenBank/DDBJ databases">
        <title>Complete Genome Sequence of ansamitocin-producing Bacterium Actinosynnema pretiosum X47.</title>
        <authorList>
            <person name="Cao G."/>
            <person name="Zong G."/>
            <person name="Zhong C."/>
            <person name="Fu J."/>
        </authorList>
    </citation>
    <scope>NUCLEOTIDE SEQUENCE [LARGE SCALE GENOMIC DNA]</scope>
    <source>
        <strain evidence="12">X47</strain>
    </source>
</reference>
<dbReference type="Gene3D" id="1.10.287.130">
    <property type="match status" value="1"/>
</dbReference>
<keyword evidence="8" id="KW-0472">Membrane</keyword>
<dbReference type="InterPro" id="IPR004358">
    <property type="entry name" value="Sig_transdc_His_kin-like_C"/>
</dbReference>
<dbReference type="CDD" id="cd06225">
    <property type="entry name" value="HAMP"/>
    <property type="match status" value="1"/>
</dbReference>
<comment type="catalytic activity">
    <reaction evidence="1">
        <text>ATP + protein L-histidine = ADP + protein N-phospho-L-histidine.</text>
        <dbReference type="EC" id="2.7.13.3"/>
    </reaction>
</comment>
<dbReference type="CDD" id="cd00082">
    <property type="entry name" value="HisKA"/>
    <property type="match status" value="1"/>
</dbReference>
<keyword evidence="9" id="KW-0902">Two-component regulatory system</keyword>
<comment type="subcellular location">
    <subcellularLocation>
        <location evidence="2">Cell membrane</location>
    </subcellularLocation>
</comment>
<dbReference type="SUPFAM" id="SSF47384">
    <property type="entry name" value="Homodimeric domain of signal transducing histidine kinase"/>
    <property type="match status" value="1"/>
</dbReference>
<dbReference type="PANTHER" id="PTHR43711">
    <property type="entry name" value="TWO-COMPONENT HISTIDINE KINASE"/>
    <property type="match status" value="1"/>
</dbReference>
<dbReference type="AlphaFoldDB" id="A0A290ZGN9"/>
<evidence type="ECO:0000256" key="7">
    <source>
        <dbReference type="ARBA" id="ARBA00022777"/>
    </source>
</evidence>
<dbReference type="PRINTS" id="PR00344">
    <property type="entry name" value="BCTRLSENSOR"/>
</dbReference>
<evidence type="ECO:0000256" key="3">
    <source>
        <dbReference type="ARBA" id="ARBA00012438"/>
    </source>
</evidence>
<feature type="domain" description="Histidine kinase" evidence="10">
    <location>
        <begin position="377"/>
        <end position="591"/>
    </location>
</feature>
<dbReference type="InterPro" id="IPR036890">
    <property type="entry name" value="HATPase_C_sf"/>
</dbReference>
<organism evidence="12 13">
    <name type="scientific">Actinosynnema pretiosum</name>
    <dbReference type="NCBI Taxonomy" id="42197"/>
    <lineage>
        <taxon>Bacteria</taxon>
        <taxon>Bacillati</taxon>
        <taxon>Actinomycetota</taxon>
        <taxon>Actinomycetes</taxon>
        <taxon>Pseudonocardiales</taxon>
        <taxon>Pseudonocardiaceae</taxon>
        <taxon>Actinosynnema</taxon>
    </lineage>
</organism>
<evidence type="ECO:0000256" key="6">
    <source>
        <dbReference type="ARBA" id="ARBA00022692"/>
    </source>
</evidence>
<evidence type="ECO:0000256" key="4">
    <source>
        <dbReference type="ARBA" id="ARBA00022553"/>
    </source>
</evidence>
<dbReference type="FunFam" id="3.30.565.10:FF:000006">
    <property type="entry name" value="Sensor histidine kinase WalK"/>
    <property type="match status" value="1"/>
</dbReference>
<dbReference type="Pfam" id="PF00512">
    <property type="entry name" value="HisKA"/>
    <property type="match status" value="1"/>
</dbReference>
<gene>
    <name evidence="12" type="ORF">CNX65_12980</name>
</gene>
<dbReference type="EMBL" id="CP023445">
    <property type="protein sequence ID" value="ATE58144.1"/>
    <property type="molecule type" value="Genomic_DNA"/>
</dbReference>
<feature type="domain" description="HAMP" evidence="11">
    <location>
        <begin position="318"/>
        <end position="369"/>
    </location>
</feature>
<dbReference type="PANTHER" id="PTHR43711:SF1">
    <property type="entry name" value="HISTIDINE KINASE 1"/>
    <property type="match status" value="1"/>
</dbReference>
<dbReference type="Pfam" id="PF00672">
    <property type="entry name" value="HAMP"/>
    <property type="match status" value="1"/>
</dbReference>
<dbReference type="GO" id="GO:0000155">
    <property type="term" value="F:phosphorelay sensor kinase activity"/>
    <property type="evidence" value="ECO:0007669"/>
    <property type="project" value="InterPro"/>
</dbReference>
<accession>A0A290ZGN9</accession>
<evidence type="ECO:0000256" key="5">
    <source>
        <dbReference type="ARBA" id="ARBA00022679"/>
    </source>
</evidence>
<evidence type="ECO:0000259" key="11">
    <source>
        <dbReference type="PROSITE" id="PS50885"/>
    </source>
</evidence>
<dbReference type="Gene3D" id="3.30.565.10">
    <property type="entry name" value="Histidine kinase-like ATPase, C-terminal domain"/>
    <property type="match status" value="1"/>
</dbReference>
<dbReference type="InterPro" id="IPR005467">
    <property type="entry name" value="His_kinase_dom"/>
</dbReference>
<sequence length="592" mass="61540">MSALIAACSIAVTAWLASQATTGAIRQEQGEALAVDARIYDELLGFAATHPDWSGVQSTVDRLAVETGRRVALTTPGRAVLADSGGPGAPELPVNARVQVDPLTVNAVLKPGGGEVDPRAVGPFALDGGSLAELESRLARVRQCAAVVVRRLPGERPWVAESTAPAWTTAPDGNGRDGGQRCDALWVNAPLEVEWPALVDLEGRTAACLARTSPPSAAPSPSTPVSPPVSLRALAKRDAGWYLRDEVTGDPELAACALAARREQLASHVAQPALLFLTAPTGGEPRPIDLSTAGATRIALTGAGILVVAGLASWGTATAVVRPVRALTAAARRMTGGDRSVRVREPSGEVGELAGAFNALSERLAEVERQRRAMVSDVAHELRTPLANITGWLEATQDGLAEPDPALIAMLLEEAFLLQHMVDDLRDLAQADAGALRLHREPVDVVELVAQTAAAHRVSARAQGVRLEVACAGELVLHGDPVRLRQVLANLVGNAVRHTPSGGSVVVRGRGGGGVVVLEVVDTGEGLAPEDLARVFDRFWRADPSRNRATGGSGLGLAISRHLVELHGGSVVAESEPGVGSVFRVVLPAGDA</sequence>
<name>A0A290ZGN9_9PSEU</name>
<keyword evidence="7 12" id="KW-0418">Kinase</keyword>